<name>A0ABQ1GZK1_9BACL</name>
<sequence length="49" mass="5581">MFNKNLVKRGYCTSSSLNSPEMSERLQTIINELGINPVYVYEDLNQPSS</sequence>
<evidence type="ECO:0000313" key="2">
    <source>
        <dbReference type="Proteomes" id="UP000609323"/>
    </source>
</evidence>
<accession>A0ABQ1GZK1</accession>
<dbReference type="EMBL" id="BMHF01000031">
    <property type="protein sequence ID" value="GGA53338.1"/>
    <property type="molecule type" value="Genomic_DNA"/>
</dbReference>
<dbReference type="Proteomes" id="UP000609323">
    <property type="component" value="Unassembled WGS sequence"/>
</dbReference>
<reference evidence="2" key="1">
    <citation type="journal article" date="2019" name="Int. J. Syst. Evol. Microbiol.">
        <title>The Global Catalogue of Microorganisms (GCM) 10K type strain sequencing project: providing services to taxonomists for standard genome sequencing and annotation.</title>
        <authorList>
            <consortium name="The Broad Institute Genomics Platform"/>
            <consortium name="The Broad Institute Genome Sequencing Center for Infectious Disease"/>
            <person name="Wu L."/>
            <person name="Ma J."/>
        </authorList>
    </citation>
    <scope>NUCLEOTIDE SEQUENCE [LARGE SCALE GENOMIC DNA]</scope>
    <source>
        <strain evidence="2">CGMCC 1.15044</strain>
    </source>
</reference>
<evidence type="ECO:0000313" key="1">
    <source>
        <dbReference type="EMBL" id="GGA53338.1"/>
    </source>
</evidence>
<organism evidence="1 2">
    <name type="scientific">Paenibacillus physcomitrellae</name>
    <dbReference type="NCBI Taxonomy" id="1619311"/>
    <lineage>
        <taxon>Bacteria</taxon>
        <taxon>Bacillati</taxon>
        <taxon>Bacillota</taxon>
        <taxon>Bacilli</taxon>
        <taxon>Bacillales</taxon>
        <taxon>Paenibacillaceae</taxon>
        <taxon>Paenibacillus</taxon>
    </lineage>
</organism>
<protein>
    <submittedName>
        <fullName evidence="1">Uncharacterized protein</fullName>
    </submittedName>
</protein>
<comment type="caution">
    <text evidence="1">The sequence shown here is derived from an EMBL/GenBank/DDBJ whole genome shotgun (WGS) entry which is preliminary data.</text>
</comment>
<keyword evidence="2" id="KW-1185">Reference proteome</keyword>
<gene>
    <name evidence="1" type="ORF">GCM10010917_43150</name>
</gene>
<proteinExistence type="predicted"/>